<dbReference type="PROSITE" id="PS00211">
    <property type="entry name" value="ABC_TRANSPORTER_1"/>
    <property type="match status" value="1"/>
</dbReference>
<dbReference type="SMART" id="SM00382">
    <property type="entry name" value="AAA"/>
    <property type="match status" value="1"/>
</dbReference>
<dbReference type="CDD" id="cd03293">
    <property type="entry name" value="ABC_NrtD_SsuB_transporters"/>
    <property type="match status" value="1"/>
</dbReference>
<name>I2PX08_9BACT</name>
<dbReference type="GO" id="GO:0016887">
    <property type="term" value="F:ATP hydrolysis activity"/>
    <property type="evidence" value="ECO:0007669"/>
    <property type="project" value="InterPro"/>
</dbReference>
<dbReference type="InterPro" id="IPR050166">
    <property type="entry name" value="ABC_transporter_ATP-bind"/>
</dbReference>
<dbReference type="PANTHER" id="PTHR42788:SF20">
    <property type="entry name" value="ABC TRANSPORTER ATP-BINDING PROTEIN"/>
    <property type="match status" value="1"/>
</dbReference>
<evidence type="ECO:0000259" key="4">
    <source>
        <dbReference type="PROSITE" id="PS50893"/>
    </source>
</evidence>
<keyword evidence="1" id="KW-0813">Transport</keyword>
<feature type="domain" description="ABC transporter" evidence="4">
    <location>
        <begin position="7"/>
        <end position="241"/>
    </location>
</feature>
<dbReference type="PROSITE" id="PS50893">
    <property type="entry name" value="ABC_TRANSPORTER_2"/>
    <property type="match status" value="1"/>
</dbReference>
<dbReference type="PANTHER" id="PTHR42788">
    <property type="entry name" value="TAURINE IMPORT ATP-BINDING PROTEIN-RELATED"/>
    <property type="match status" value="1"/>
</dbReference>
<sequence>MTMAATLTIRELGKTYPAAGGRPSVTVLDGVSFEVAAGSIVSVVGLNGSGKTTLLRIIAGLEPPSQGSIRIDGRPPVPGGSDGIGLVSQDVALLPWRTVRDNIALGLELKGLPAARRAELAREYEEAFGLADWSNRYPKELSGGMRQKAAIARTLAAGPGVVLMDEPFSALDCQTRNRMQAFLLDVWAKRRVTILFVTHNIEEAALLSDRIVVITPKPGRVEEIVPVALPRPRLRTDTAVNMLRSRIFETLGRLGRDGR</sequence>
<accession>I2PX08</accession>
<dbReference type="EMBL" id="JH600068">
    <property type="protein sequence ID" value="EIG52064.1"/>
    <property type="molecule type" value="Genomic_DNA"/>
</dbReference>
<dbReference type="InterPro" id="IPR027417">
    <property type="entry name" value="P-loop_NTPase"/>
</dbReference>
<evidence type="ECO:0000313" key="5">
    <source>
        <dbReference type="EMBL" id="EIG52064.1"/>
    </source>
</evidence>
<dbReference type="GO" id="GO:0005524">
    <property type="term" value="F:ATP binding"/>
    <property type="evidence" value="ECO:0007669"/>
    <property type="project" value="UniProtKB-KW"/>
</dbReference>
<evidence type="ECO:0000256" key="1">
    <source>
        <dbReference type="ARBA" id="ARBA00022448"/>
    </source>
</evidence>
<dbReference type="InterPro" id="IPR017871">
    <property type="entry name" value="ABC_transporter-like_CS"/>
</dbReference>
<dbReference type="SUPFAM" id="SSF52540">
    <property type="entry name" value="P-loop containing nucleoside triphosphate hydrolases"/>
    <property type="match status" value="1"/>
</dbReference>
<dbReference type="STRING" id="596152.DesU5LDRAFT_0352"/>
<dbReference type="Gene3D" id="3.40.50.300">
    <property type="entry name" value="P-loop containing nucleotide triphosphate hydrolases"/>
    <property type="match status" value="1"/>
</dbReference>
<dbReference type="InterPro" id="IPR003593">
    <property type="entry name" value="AAA+_ATPase"/>
</dbReference>
<gene>
    <name evidence="5" type="ORF">DesU5LDRAFT_0352</name>
</gene>
<dbReference type="eggNOG" id="COG1116">
    <property type="taxonomic scope" value="Bacteria"/>
</dbReference>
<dbReference type="InterPro" id="IPR003439">
    <property type="entry name" value="ABC_transporter-like_ATP-bd"/>
</dbReference>
<evidence type="ECO:0000256" key="2">
    <source>
        <dbReference type="ARBA" id="ARBA00022741"/>
    </source>
</evidence>
<dbReference type="AlphaFoldDB" id="I2PX08"/>
<reference evidence="5" key="1">
    <citation type="submission" date="2011-11" db="EMBL/GenBank/DDBJ databases">
        <title>Improved High-Quality Draft sequence of Desulfovibrio sp. U5L.</title>
        <authorList>
            <consortium name="US DOE Joint Genome Institute"/>
            <person name="Lucas S."/>
            <person name="Han J."/>
            <person name="Lapidus A."/>
            <person name="Cheng J.-F."/>
            <person name="Goodwin L."/>
            <person name="Pitluck S."/>
            <person name="Peters L."/>
            <person name="Ovchinnikova G."/>
            <person name="Held B."/>
            <person name="Detter J.C."/>
            <person name="Han C."/>
            <person name="Tapia R."/>
            <person name="Land M."/>
            <person name="Hauser L."/>
            <person name="Kyrpides N."/>
            <person name="Ivanova N."/>
            <person name="Pagani I."/>
            <person name="Gabster J."/>
            <person name="Walker C."/>
            <person name="Stolyar S."/>
            <person name="Stahl D."/>
            <person name="Arkin A."/>
            <person name="Dehal P."/>
            <person name="Hazen T."/>
            <person name="Woyke T."/>
        </authorList>
    </citation>
    <scope>NUCLEOTIDE SEQUENCE [LARGE SCALE GENOMIC DNA]</scope>
    <source>
        <strain evidence="5">U5L</strain>
    </source>
</reference>
<organism evidence="5">
    <name type="scientific">Desulfovibrio sp. U5L</name>
    <dbReference type="NCBI Taxonomy" id="596152"/>
    <lineage>
        <taxon>Bacteria</taxon>
        <taxon>Pseudomonadati</taxon>
        <taxon>Thermodesulfobacteriota</taxon>
        <taxon>Desulfovibrionia</taxon>
        <taxon>Desulfovibrionales</taxon>
        <taxon>Desulfovibrionaceae</taxon>
        <taxon>Desulfovibrio</taxon>
    </lineage>
</organism>
<dbReference type="HOGENOM" id="CLU_000604_1_22_7"/>
<protein>
    <submittedName>
        <fullName evidence="5">ABC-type nitrate/sulfonate/bicarbonate transport system, ATPase component</fullName>
    </submittedName>
</protein>
<evidence type="ECO:0000256" key="3">
    <source>
        <dbReference type="ARBA" id="ARBA00022840"/>
    </source>
</evidence>
<proteinExistence type="predicted"/>
<keyword evidence="3" id="KW-0067">ATP-binding</keyword>
<dbReference type="Pfam" id="PF00005">
    <property type="entry name" value="ABC_tran"/>
    <property type="match status" value="1"/>
</dbReference>
<keyword evidence="2" id="KW-0547">Nucleotide-binding</keyword>